<keyword evidence="1" id="KW-0472">Membrane</keyword>
<gene>
    <name evidence="2" type="ORF">IX84_13940</name>
</gene>
<keyword evidence="1" id="KW-0812">Transmembrane</keyword>
<evidence type="ECO:0000313" key="3">
    <source>
        <dbReference type="Proteomes" id="UP000029736"/>
    </source>
</evidence>
<feature type="transmembrane region" description="Helical" evidence="1">
    <location>
        <begin position="143"/>
        <end position="166"/>
    </location>
</feature>
<evidence type="ECO:0008006" key="4">
    <source>
        <dbReference type="Google" id="ProtNLM"/>
    </source>
</evidence>
<protein>
    <recommendedName>
        <fullName evidence="4">Lantibiotic ABC transporter permease</fullName>
    </recommendedName>
</protein>
<organism evidence="2 3">
    <name type="scientific">Phaeodactylibacter xiamenensis</name>
    <dbReference type="NCBI Taxonomy" id="1524460"/>
    <lineage>
        <taxon>Bacteria</taxon>
        <taxon>Pseudomonadati</taxon>
        <taxon>Bacteroidota</taxon>
        <taxon>Saprospiria</taxon>
        <taxon>Saprospirales</taxon>
        <taxon>Haliscomenobacteraceae</taxon>
        <taxon>Phaeodactylibacter</taxon>
    </lineage>
</organism>
<feature type="transmembrane region" description="Helical" evidence="1">
    <location>
        <begin position="50"/>
        <end position="71"/>
    </location>
</feature>
<dbReference type="InterPro" id="IPR038330">
    <property type="entry name" value="TspO/MBR-related_sf"/>
</dbReference>
<feature type="transmembrane region" description="Helical" evidence="1">
    <location>
        <begin position="172"/>
        <end position="191"/>
    </location>
</feature>
<dbReference type="STRING" id="1524460.IX84_13940"/>
<feature type="transmembrane region" description="Helical" evidence="1">
    <location>
        <begin position="105"/>
        <end position="123"/>
    </location>
</feature>
<proteinExistence type="predicted"/>
<dbReference type="Proteomes" id="UP000029736">
    <property type="component" value="Unassembled WGS sequence"/>
</dbReference>
<dbReference type="PANTHER" id="PTHR33802:SF1">
    <property type="entry name" value="XK-RELATED PROTEIN"/>
    <property type="match status" value="1"/>
</dbReference>
<sequence length="245" mass="26896">MPVNTLRLLNLLGFVLVIALNILANALPINGMTTGELSALYPNRFVPAGFTFGIWGVIYLALLGFTVFQFFQSAHGAIKSIGIWFFVSCLANASWILAWHYQKPLLSLGLMLLLLFTLIKIYLVVRPLTWSANWLAKVPFQLYLGWISVATIANATAVLVSYGWAGGPLSEVAWASIMVVVAAIAGLFFAIRYKDIPYNGVLLWAFYGIYARQASEGLLQTTLYIAASALIVATLFALIRRTPQA</sequence>
<keyword evidence="1" id="KW-1133">Transmembrane helix</keyword>
<feature type="transmembrane region" description="Helical" evidence="1">
    <location>
        <begin position="83"/>
        <end position="99"/>
    </location>
</feature>
<dbReference type="Gene3D" id="1.20.1260.100">
    <property type="entry name" value="TspO/MBR protein"/>
    <property type="match status" value="1"/>
</dbReference>
<feature type="transmembrane region" description="Helical" evidence="1">
    <location>
        <begin position="198"/>
        <end position="215"/>
    </location>
</feature>
<dbReference type="AlphaFoldDB" id="A0A098S5K5"/>
<comment type="caution">
    <text evidence="2">The sequence shown here is derived from an EMBL/GenBank/DDBJ whole genome shotgun (WGS) entry which is preliminary data.</text>
</comment>
<feature type="transmembrane region" description="Helical" evidence="1">
    <location>
        <begin position="221"/>
        <end position="239"/>
    </location>
</feature>
<evidence type="ECO:0000256" key="1">
    <source>
        <dbReference type="SAM" id="Phobius"/>
    </source>
</evidence>
<reference evidence="2 3" key="1">
    <citation type="journal article" date="2014" name="Int. J. Syst. Evol. Microbiol.">
        <title>Phaeodactylibacter xiamenensis gen. nov., sp. nov., a member of the family Saprospiraceae isolated from the marine alga Phaeodactylum tricornutum.</title>
        <authorList>
            <person name="Chen Z.Jr."/>
            <person name="Lei X."/>
            <person name="Lai Q."/>
            <person name="Li Y."/>
            <person name="Zhang B."/>
            <person name="Zhang J."/>
            <person name="Zhang H."/>
            <person name="Yang L."/>
            <person name="Zheng W."/>
            <person name="Tian Y."/>
            <person name="Yu Z."/>
            <person name="Xu H.Jr."/>
            <person name="Zheng T."/>
        </authorList>
    </citation>
    <scope>NUCLEOTIDE SEQUENCE [LARGE SCALE GENOMIC DNA]</scope>
    <source>
        <strain evidence="2 3">KD52</strain>
    </source>
</reference>
<keyword evidence="3" id="KW-1185">Reference proteome</keyword>
<accession>A0A098S5K5</accession>
<evidence type="ECO:0000313" key="2">
    <source>
        <dbReference type="EMBL" id="KGE87639.1"/>
    </source>
</evidence>
<dbReference type="EMBL" id="JPOS01000034">
    <property type="protein sequence ID" value="KGE87639.1"/>
    <property type="molecule type" value="Genomic_DNA"/>
</dbReference>
<dbReference type="PANTHER" id="PTHR33802">
    <property type="entry name" value="SI:CH211-161H7.5-RELATED"/>
    <property type="match status" value="1"/>
</dbReference>
<dbReference type="RefSeq" id="WP_044221412.1">
    <property type="nucleotide sequence ID" value="NZ_JBKAGJ010000020.1"/>
</dbReference>
<name>A0A098S5K5_9BACT</name>